<dbReference type="GO" id="GO:0055085">
    <property type="term" value="P:transmembrane transport"/>
    <property type="evidence" value="ECO:0007669"/>
    <property type="project" value="InterPro"/>
</dbReference>
<keyword evidence="5 7" id="KW-1133">Transmembrane helix</keyword>
<dbReference type="Pfam" id="PF00528">
    <property type="entry name" value="BPD_transp_1"/>
    <property type="match status" value="1"/>
</dbReference>
<evidence type="ECO:0000259" key="8">
    <source>
        <dbReference type="PROSITE" id="PS50928"/>
    </source>
</evidence>
<dbReference type="eggNOG" id="COG0395">
    <property type="taxonomic scope" value="Bacteria"/>
</dbReference>
<dbReference type="OrthoDB" id="9771544at2"/>
<dbReference type="SUPFAM" id="SSF161098">
    <property type="entry name" value="MetI-like"/>
    <property type="match status" value="1"/>
</dbReference>
<evidence type="ECO:0000256" key="7">
    <source>
        <dbReference type="RuleBase" id="RU363032"/>
    </source>
</evidence>
<dbReference type="STRING" id="525904.Tter_2317"/>
<keyword evidence="2 7" id="KW-0813">Transport</keyword>
<feature type="domain" description="ABC transmembrane type-1" evidence="8">
    <location>
        <begin position="93"/>
        <end position="283"/>
    </location>
</feature>
<dbReference type="CDD" id="cd06261">
    <property type="entry name" value="TM_PBP2"/>
    <property type="match status" value="1"/>
</dbReference>
<organism evidence="9 10">
    <name type="scientific">Thermobaculum terrenum (strain ATCC BAA-798 / CCMEE 7001 / YNP1)</name>
    <dbReference type="NCBI Taxonomy" id="525904"/>
    <lineage>
        <taxon>Bacteria</taxon>
        <taxon>Bacillati</taxon>
        <taxon>Chloroflexota</taxon>
        <taxon>Chloroflexia</taxon>
        <taxon>Candidatus Thermobaculales</taxon>
        <taxon>Candidatus Thermobaculaceae</taxon>
        <taxon>Thermobaculum</taxon>
    </lineage>
</organism>
<dbReference type="PANTHER" id="PTHR43744:SF6">
    <property type="entry name" value="ABC TRANSPORTER PERMEASE PROTEIN YESQ-RELATED"/>
    <property type="match status" value="1"/>
</dbReference>
<evidence type="ECO:0000313" key="10">
    <source>
        <dbReference type="Proteomes" id="UP000000323"/>
    </source>
</evidence>
<evidence type="ECO:0000256" key="5">
    <source>
        <dbReference type="ARBA" id="ARBA00022989"/>
    </source>
</evidence>
<dbReference type="RefSeq" id="WP_012876247.1">
    <property type="nucleotide sequence ID" value="NC_013526.1"/>
</dbReference>
<evidence type="ECO:0000256" key="1">
    <source>
        <dbReference type="ARBA" id="ARBA00004651"/>
    </source>
</evidence>
<name>D1CHJ5_THET1</name>
<feature type="transmembrane region" description="Helical" evidence="7">
    <location>
        <begin position="32"/>
        <end position="53"/>
    </location>
</feature>
<reference evidence="10" key="1">
    <citation type="journal article" date="2010" name="Stand. Genomic Sci.">
        <title>Complete genome sequence of 'Thermobaculum terrenum' type strain (YNP1).</title>
        <authorList>
            <person name="Kiss H."/>
            <person name="Cleland D."/>
            <person name="Lapidus A."/>
            <person name="Lucas S."/>
            <person name="Glavina Del Rio T."/>
            <person name="Nolan M."/>
            <person name="Tice H."/>
            <person name="Han C."/>
            <person name="Goodwin L."/>
            <person name="Pitluck S."/>
            <person name="Liolios K."/>
            <person name="Ivanova N."/>
            <person name="Mavromatis K."/>
            <person name="Ovchinnikova G."/>
            <person name="Pati A."/>
            <person name="Chen A."/>
            <person name="Palaniappan K."/>
            <person name="Land M."/>
            <person name="Hauser L."/>
            <person name="Chang Y."/>
            <person name="Jeffries C."/>
            <person name="Lu M."/>
            <person name="Brettin T."/>
            <person name="Detter J."/>
            <person name="Goker M."/>
            <person name="Tindall B."/>
            <person name="Beck B."/>
            <person name="McDermott T."/>
            <person name="Woyke T."/>
            <person name="Bristow J."/>
            <person name="Eisen J."/>
            <person name="Markowitz V."/>
            <person name="Hugenholtz P."/>
            <person name="Kyrpides N."/>
            <person name="Klenk H."/>
            <person name="Cheng J."/>
        </authorList>
    </citation>
    <scope>NUCLEOTIDE SEQUENCE [LARGE SCALE GENOMIC DNA]</scope>
    <source>
        <strain evidence="10">ATCC BAA-798 / YNP1</strain>
    </source>
</reference>
<evidence type="ECO:0000256" key="6">
    <source>
        <dbReference type="ARBA" id="ARBA00023136"/>
    </source>
</evidence>
<dbReference type="Proteomes" id="UP000000323">
    <property type="component" value="Chromosome 2"/>
</dbReference>
<dbReference type="AlphaFoldDB" id="D1CHJ5"/>
<protein>
    <submittedName>
        <fullName evidence="9">Binding-protein-dependent transport systems inner membrane component</fullName>
    </submittedName>
</protein>
<sequence>MRTEAQVTPSGRVMARRTALSSVRLTRRLHRILIYALLILGSIFYVLPFMWMISTSLKPSQEVFTFPPQFLPTHFQWRNYIEGWTALPFSTFLKNSLIVTCSNVVGNLISCCLVAYGFARLRARGKGLLFLMVLATLMIPREVTIVPTFILFSKLHLVNTLWPLILPAWFGYPFFIFLLRQFFMGIPLDLDDAARIDGASNLRILTHIILPLSKPALATVAIFAFVGNWNNLLDPLIYLRSTEKFTLAIGLNLFRGQYFTQYNQLMAVSILTLLPILVIFFVAQKYFIQGITLTGMGGR</sequence>
<dbReference type="HOGENOM" id="CLU_016047_1_1_0"/>
<evidence type="ECO:0000313" key="9">
    <source>
        <dbReference type="EMBL" id="ACZ43216.1"/>
    </source>
</evidence>
<evidence type="ECO:0000256" key="4">
    <source>
        <dbReference type="ARBA" id="ARBA00022692"/>
    </source>
</evidence>
<dbReference type="EMBL" id="CP001826">
    <property type="protein sequence ID" value="ACZ43216.1"/>
    <property type="molecule type" value="Genomic_DNA"/>
</dbReference>
<dbReference type="PROSITE" id="PS50928">
    <property type="entry name" value="ABC_TM1"/>
    <property type="match status" value="1"/>
</dbReference>
<keyword evidence="10" id="KW-1185">Reference proteome</keyword>
<proteinExistence type="inferred from homology"/>
<accession>D1CHJ5</accession>
<dbReference type="GO" id="GO:0005886">
    <property type="term" value="C:plasma membrane"/>
    <property type="evidence" value="ECO:0007669"/>
    <property type="project" value="UniProtKB-SubCell"/>
</dbReference>
<feature type="transmembrane region" description="Helical" evidence="7">
    <location>
        <begin position="128"/>
        <end position="152"/>
    </location>
</feature>
<gene>
    <name evidence="9" type="ordered locus">Tter_2317</name>
</gene>
<evidence type="ECO:0000256" key="3">
    <source>
        <dbReference type="ARBA" id="ARBA00022475"/>
    </source>
</evidence>
<dbReference type="InterPro" id="IPR035906">
    <property type="entry name" value="MetI-like_sf"/>
</dbReference>
<comment type="subcellular location">
    <subcellularLocation>
        <location evidence="1 7">Cell membrane</location>
        <topology evidence="1 7">Multi-pass membrane protein</topology>
    </subcellularLocation>
</comment>
<dbReference type="PANTHER" id="PTHR43744">
    <property type="entry name" value="ABC TRANSPORTER PERMEASE PROTEIN MG189-RELATED-RELATED"/>
    <property type="match status" value="1"/>
</dbReference>
<comment type="similarity">
    <text evidence="7">Belongs to the binding-protein-dependent transport system permease family.</text>
</comment>
<evidence type="ECO:0000256" key="2">
    <source>
        <dbReference type="ARBA" id="ARBA00022448"/>
    </source>
</evidence>
<feature type="transmembrane region" description="Helical" evidence="7">
    <location>
        <begin position="262"/>
        <end position="283"/>
    </location>
</feature>
<feature type="transmembrane region" description="Helical" evidence="7">
    <location>
        <begin position="204"/>
        <end position="226"/>
    </location>
</feature>
<dbReference type="Gene3D" id="1.10.3720.10">
    <property type="entry name" value="MetI-like"/>
    <property type="match status" value="1"/>
</dbReference>
<feature type="transmembrane region" description="Helical" evidence="7">
    <location>
        <begin position="97"/>
        <end position="116"/>
    </location>
</feature>
<feature type="transmembrane region" description="Helical" evidence="7">
    <location>
        <begin position="164"/>
        <end position="183"/>
    </location>
</feature>
<keyword evidence="6 7" id="KW-0472">Membrane</keyword>
<keyword evidence="3" id="KW-1003">Cell membrane</keyword>
<keyword evidence="4 7" id="KW-0812">Transmembrane</keyword>
<dbReference type="InterPro" id="IPR000515">
    <property type="entry name" value="MetI-like"/>
</dbReference>
<dbReference type="KEGG" id="ttr:Tter_2317"/>